<organism evidence="2 3">
    <name type="scientific">Yanghanlia caeni</name>
    <dbReference type="NCBI Taxonomy" id="3064283"/>
    <lineage>
        <taxon>Bacteria</taxon>
        <taxon>Pseudomonadati</taxon>
        <taxon>Pseudomonadota</taxon>
        <taxon>Betaproteobacteria</taxon>
        <taxon>Burkholderiales</taxon>
        <taxon>Alcaligenaceae</taxon>
        <taxon>Yanghanlia</taxon>
    </lineage>
</organism>
<dbReference type="PANTHER" id="PTHR13696">
    <property type="entry name" value="P-LOOP CONTAINING NUCLEOSIDE TRIPHOSPHATE HYDROLASE"/>
    <property type="match status" value="1"/>
</dbReference>
<dbReference type="SUPFAM" id="SSF52540">
    <property type="entry name" value="P-loop containing nucleoside triphosphate hydrolases"/>
    <property type="match status" value="1"/>
</dbReference>
<accession>A0ABU1D9Y0</accession>
<reference evidence="2 3" key="1">
    <citation type="submission" date="2023-08" db="EMBL/GenBank/DDBJ databases">
        <title>Alcaligenaceae gen. nov., a novel taxon isolated from the sludge of Yixing Pesticide Factory.</title>
        <authorList>
            <person name="Ruan L."/>
        </authorList>
    </citation>
    <scope>NUCLEOTIDE SEQUENCE [LARGE SCALE GENOMIC DNA]</scope>
    <source>
        <strain evidence="2 3">LG-2</strain>
    </source>
</reference>
<comment type="caution">
    <text evidence="2">The sequence shown here is derived from an EMBL/GenBank/DDBJ whole genome shotgun (WGS) entry which is preliminary data.</text>
</comment>
<dbReference type="InterPro" id="IPR050678">
    <property type="entry name" value="DNA_Partitioning_ATPase"/>
</dbReference>
<dbReference type="CDD" id="cd02042">
    <property type="entry name" value="ParAB_family"/>
    <property type="match status" value="1"/>
</dbReference>
<name>A0ABU1D9Y0_9BURK</name>
<dbReference type="InterPro" id="IPR025669">
    <property type="entry name" value="AAA_dom"/>
</dbReference>
<protein>
    <submittedName>
        <fullName evidence="2">AAA family ATPase</fullName>
    </submittedName>
</protein>
<dbReference type="EMBL" id="JAUZQE010000073">
    <property type="protein sequence ID" value="MDR4127243.1"/>
    <property type="molecule type" value="Genomic_DNA"/>
</dbReference>
<proteinExistence type="predicted"/>
<evidence type="ECO:0000259" key="1">
    <source>
        <dbReference type="Pfam" id="PF13614"/>
    </source>
</evidence>
<dbReference type="Gene3D" id="3.40.50.300">
    <property type="entry name" value="P-loop containing nucleotide triphosphate hydrolases"/>
    <property type="match status" value="1"/>
</dbReference>
<dbReference type="PANTHER" id="PTHR13696:SF52">
    <property type="entry name" value="PARA FAMILY PROTEIN CT_582"/>
    <property type="match status" value="1"/>
</dbReference>
<gene>
    <name evidence="2" type="ORF">Q8947_14825</name>
</gene>
<dbReference type="InterPro" id="IPR009061">
    <property type="entry name" value="DNA-bd_dom_put_sf"/>
</dbReference>
<dbReference type="Proteomes" id="UP001232156">
    <property type="component" value="Unassembled WGS sequence"/>
</dbReference>
<dbReference type="SUPFAM" id="SSF46955">
    <property type="entry name" value="Putative DNA-binding domain"/>
    <property type="match status" value="1"/>
</dbReference>
<feature type="domain" description="AAA" evidence="1">
    <location>
        <begin position="132"/>
        <end position="290"/>
    </location>
</feature>
<keyword evidence="3" id="KW-1185">Reference proteome</keyword>
<sequence length="420" mass="46637">MATTAKAQKANKEAFTLPTASEATLLPPDRRVDLSEIDQMCETIDLVIADLRKRAIRPNPEKNPPRFTSSQVAELCGITRATLNYLVRKGELPQGEVHGSGASRTFSLAETQEWIRAMPEFSPKPEGVSGAVLATTMLKGGATKTTSTMSIAQGLTLLGRKVLVIDLDPQASLTELCGVFIQAAVDENDTVLNYIQDPSTTLQELVMPTYWANLDIIPSHAGLFAAEFQIPGMLMQDSSFRFFDLLRQGVEPLREHYDYIIFDTAPSLSYLNINALMAADSLVMPVVPESLDTLSSLVFWTLLRDFASPIKRHYGFNKIYDFVSILPTKVDNQKGGTEIVRHWIQRAYGHWVSPYEIPYSAAMSNSSVVISTVFDMNKNEIATKTLNRVREPLFNYVKWIDSVYLSKWTGKASADQGVAL</sequence>
<dbReference type="RefSeq" id="WP_347287773.1">
    <property type="nucleotide sequence ID" value="NZ_JAUZQE010000073.1"/>
</dbReference>
<evidence type="ECO:0000313" key="2">
    <source>
        <dbReference type="EMBL" id="MDR4127243.1"/>
    </source>
</evidence>
<dbReference type="InterPro" id="IPR027417">
    <property type="entry name" value="P-loop_NTPase"/>
</dbReference>
<evidence type="ECO:0000313" key="3">
    <source>
        <dbReference type="Proteomes" id="UP001232156"/>
    </source>
</evidence>
<dbReference type="Pfam" id="PF13614">
    <property type="entry name" value="AAA_31"/>
    <property type="match status" value="1"/>
</dbReference>